<dbReference type="AlphaFoldDB" id="A0ABD5V9K8"/>
<dbReference type="Pfam" id="PF08937">
    <property type="entry name" value="ThsB_TIR"/>
    <property type="match status" value="1"/>
</dbReference>
<dbReference type="Proteomes" id="UP001596312">
    <property type="component" value="Unassembled WGS sequence"/>
</dbReference>
<keyword evidence="3" id="KW-1185">Reference proteome</keyword>
<evidence type="ECO:0000313" key="2">
    <source>
        <dbReference type="EMBL" id="MFC6906820.1"/>
    </source>
</evidence>
<feature type="domain" description="Thoeris protein ThsB TIR-like" evidence="1">
    <location>
        <begin position="17"/>
        <end position="114"/>
    </location>
</feature>
<sequence length="143" mass="16683">MSYSFKSNDRRSTYRLFLSHSWSYDDEYERMVDLLNEKSNFSWDNYSVPEKDKVNATTTAGLKRVLKNKQIKPATVVVILSGMYAEHSTWIKREVRIANELDKQILAVKPHGNTRIPIYIRNRADKTVNWSTNSVVRAIRDLA</sequence>
<gene>
    <name evidence="2" type="ORF">ACFQGH_16630</name>
</gene>
<reference evidence="2 3" key="1">
    <citation type="journal article" date="2019" name="Int. J. Syst. Evol. Microbiol.">
        <title>The Global Catalogue of Microorganisms (GCM) 10K type strain sequencing project: providing services to taxonomists for standard genome sequencing and annotation.</title>
        <authorList>
            <consortium name="The Broad Institute Genomics Platform"/>
            <consortium name="The Broad Institute Genome Sequencing Center for Infectious Disease"/>
            <person name="Wu L."/>
            <person name="Ma J."/>
        </authorList>
    </citation>
    <scope>NUCLEOTIDE SEQUENCE [LARGE SCALE GENOMIC DNA]</scope>
    <source>
        <strain evidence="2 3">CGMCC 1.3240</strain>
    </source>
</reference>
<proteinExistence type="predicted"/>
<organism evidence="2 3">
    <name type="scientific">Halalkalicoccus tibetensis</name>
    <dbReference type="NCBI Taxonomy" id="175632"/>
    <lineage>
        <taxon>Archaea</taxon>
        <taxon>Methanobacteriati</taxon>
        <taxon>Methanobacteriota</taxon>
        <taxon>Stenosarchaea group</taxon>
        <taxon>Halobacteria</taxon>
        <taxon>Halobacteriales</taxon>
        <taxon>Halococcaceae</taxon>
        <taxon>Halalkalicoccus</taxon>
    </lineage>
</organism>
<evidence type="ECO:0000313" key="3">
    <source>
        <dbReference type="Proteomes" id="UP001596312"/>
    </source>
</evidence>
<dbReference type="Gene3D" id="3.40.50.9200">
    <property type="entry name" value="Hypothetical protein MTH538"/>
    <property type="match status" value="1"/>
</dbReference>
<dbReference type="SUPFAM" id="SSF52206">
    <property type="entry name" value="Hypothetical protein MTH538"/>
    <property type="match status" value="1"/>
</dbReference>
<dbReference type="InterPro" id="IPR036490">
    <property type="entry name" value="ThsB_TIR-like_sf"/>
</dbReference>
<dbReference type="EMBL" id="JBHSXQ010000006">
    <property type="protein sequence ID" value="MFC6906820.1"/>
    <property type="molecule type" value="Genomic_DNA"/>
</dbReference>
<comment type="caution">
    <text evidence="2">The sequence shown here is derived from an EMBL/GenBank/DDBJ whole genome shotgun (WGS) entry which is preliminary data.</text>
</comment>
<accession>A0ABD5V9K8</accession>
<name>A0ABD5V9K8_9EURY</name>
<evidence type="ECO:0000259" key="1">
    <source>
        <dbReference type="Pfam" id="PF08937"/>
    </source>
</evidence>
<dbReference type="RefSeq" id="WP_340605404.1">
    <property type="nucleotide sequence ID" value="NZ_JBBMXV010000006.1"/>
</dbReference>
<protein>
    <submittedName>
        <fullName evidence="2">TIR domain-containing protein</fullName>
    </submittedName>
</protein>
<dbReference type="InterPro" id="IPR015032">
    <property type="entry name" value="ThsB__TIR-like_domain"/>
</dbReference>